<dbReference type="EMBL" id="VDLX02000010">
    <property type="protein sequence ID" value="KAB8192377.1"/>
    <property type="molecule type" value="Genomic_DNA"/>
</dbReference>
<protein>
    <submittedName>
        <fullName evidence="1">Uncharacterized protein</fullName>
    </submittedName>
</protein>
<proteinExistence type="predicted"/>
<sequence>MHLFQAHHPDRPWLREVSEQLRKALWAEVRAIVGNERFLAGVGAELLVAGAFDWHVCRYAAPFARRGAALDVYESFQWKIETDGLLTRAQPISPAPDATEAIGPDLDQPITLAPPGVLPEVPGEFGTRLGKVITHKLLGRGGLAPRARPYRMADVPAEEWAAAGEFQRDLVLEAATRLLGRRAGPIDVVDLAVAGRAKELDWWHNEQPCPHPTPGVCALMPVFDVALRRKGYVHEHPFAQRELVGPLGERVNLVELAAKAERGEPYQVVLEER</sequence>
<comment type="caution">
    <text evidence="1">The sequence shown here is derived from an EMBL/GenBank/DDBJ whole genome shotgun (WGS) entry which is preliminary data.</text>
</comment>
<gene>
    <name evidence="1" type="ORF">FH608_027360</name>
</gene>
<keyword evidence="2" id="KW-1185">Reference proteome</keyword>
<name>A0A5C4W762_9ACTN</name>
<accession>A0A5C4W762</accession>
<evidence type="ECO:0000313" key="1">
    <source>
        <dbReference type="EMBL" id="KAB8192377.1"/>
    </source>
</evidence>
<dbReference type="Proteomes" id="UP000312512">
    <property type="component" value="Unassembled WGS sequence"/>
</dbReference>
<organism evidence="1 2">
    <name type="scientific">Nonomuraea phyllanthi</name>
    <dbReference type="NCBI Taxonomy" id="2219224"/>
    <lineage>
        <taxon>Bacteria</taxon>
        <taxon>Bacillati</taxon>
        <taxon>Actinomycetota</taxon>
        <taxon>Actinomycetes</taxon>
        <taxon>Streptosporangiales</taxon>
        <taxon>Streptosporangiaceae</taxon>
        <taxon>Nonomuraea</taxon>
    </lineage>
</organism>
<reference evidence="1 2" key="1">
    <citation type="submission" date="2019-10" db="EMBL/GenBank/DDBJ databases">
        <title>Nonomuraea sp. nov., isolated from Phyllanthus amarus.</title>
        <authorList>
            <person name="Klykleung N."/>
            <person name="Tanasupawat S."/>
        </authorList>
    </citation>
    <scope>NUCLEOTIDE SEQUENCE [LARGE SCALE GENOMIC DNA]</scope>
    <source>
        <strain evidence="1 2">PA1-10</strain>
    </source>
</reference>
<dbReference type="RefSeq" id="WP_139633447.1">
    <property type="nucleotide sequence ID" value="NZ_VDLX02000010.1"/>
</dbReference>
<dbReference type="AlphaFoldDB" id="A0A5C4W762"/>
<dbReference type="OrthoDB" id="3537289at2"/>
<evidence type="ECO:0000313" key="2">
    <source>
        <dbReference type="Proteomes" id="UP000312512"/>
    </source>
</evidence>